<name>A0A8J5MWK9_HOMAM</name>
<evidence type="ECO:0000256" key="1">
    <source>
        <dbReference type="ARBA" id="ARBA00004613"/>
    </source>
</evidence>
<dbReference type="PANTHER" id="PTHR46698:SF3">
    <property type="entry name" value="TENECTIN ISOFORM 1-RELATED"/>
    <property type="match status" value="1"/>
</dbReference>
<feature type="domain" description="VWFC" evidence="5">
    <location>
        <begin position="378"/>
        <end position="443"/>
    </location>
</feature>
<reference evidence="6" key="1">
    <citation type="journal article" date="2021" name="Sci. Adv.">
        <title>The American lobster genome reveals insights on longevity, neural, and immune adaptations.</title>
        <authorList>
            <person name="Polinski J.M."/>
            <person name="Zimin A.V."/>
            <person name="Clark K.F."/>
            <person name="Kohn A.B."/>
            <person name="Sadowski N."/>
            <person name="Timp W."/>
            <person name="Ptitsyn A."/>
            <person name="Khanna P."/>
            <person name="Romanova D.Y."/>
            <person name="Williams P."/>
            <person name="Greenwood S.J."/>
            <person name="Moroz L.L."/>
            <person name="Walt D.R."/>
            <person name="Bodnar A.G."/>
        </authorList>
    </citation>
    <scope>NUCLEOTIDE SEQUENCE</scope>
    <source>
        <strain evidence="6">GMGI-L3</strain>
    </source>
</reference>
<feature type="domain" description="VWFC" evidence="5">
    <location>
        <begin position="741"/>
        <end position="805"/>
    </location>
</feature>
<feature type="domain" description="VWFC" evidence="5">
    <location>
        <begin position="923"/>
        <end position="987"/>
    </location>
</feature>
<comment type="caution">
    <text evidence="6">The sequence shown here is derived from an EMBL/GenBank/DDBJ whole genome shotgun (WGS) entry which is preliminary data.</text>
</comment>
<feature type="region of interest" description="Disordered" evidence="4">
    <location>
        <begin position="1241"/>
        <end position="1276"/>
    </location>
</feature>
<feature type="region of interest" description="Disordered" evidence="4">
    <location>
        <begin position="1313"/>
        <end position="1433"/>
    </location>
</feature>
<feature type="domain" description="VWFC" evidence="5">
    <location>
        <begin position="1105"/>
        <end position="1169"/>
    </location>
</feature>
<dbReference type="Proteomes" id="UP000747542">
    <property type="component" value="Unassembled WGS sequence"/>
</dbReference>
<accession>A0A8J5MWK9</accession>
<feature type="compositionally biased region" description="Polar residues" evidence="4">
    <location>
        <begin position="599"/>
        <end position="645"/>
    </location>
</feature>
<gene>
    <name evidence="6" type="primary">Acan-L1</name>
    <name evidence="6" type="ORF">Hamer_G020405</name>
</gene>
<dbReference type="GO" id="GO:0005576">
    <property type="term" value="C:extracellular region"/>
    <property type="evidence" value="ECO:0007669"/>
    <property type="project" value="UniProtKB-SubCell"/>
</dbReference>
<feature type="non-terminal residue" evidence="6">
    <location>
        <position position="1"/>
    </location>
</feature>
<feature type="region of interest" description="Disordered" evidence="4">
    <location>
        <begin position="1"/>
        <end position="354"/>
    </location>
</feature>
<dbReference type="EMBL" id="JAHLQT010023767">
    <property type="protein sequence ID" value="KAG7165724.1"/>
    <property type="molecule type" value="Genomic_DNA"/>
</dbReference>
<proteinExistence type="predicted"/>
<protein>
    <submittedName>
        <fullName evidence="6">Aggrecan core protein-like 1</fullName>
    </submittedName>
</protein>
<feature type="compositionally biased region" description="Polar residues" evidence="4">
    <location>
        <begin position="543"/>
        <end position="553"/>
    </location>
</feature>
<feature type="region of interest" description="Disordered" evidence="4">
    <location>
        <begin position="599"/>
        <end position="661"/>
    </location>
</feature>
<evidence type="ECO:0000256" key="3">
    <source>
        <dbReference type="ARBA" id="ARBA00022729"/>
    </source>
</evidence>
<feature type="compositionally biased region" description="Low complexity" evidence="4">
    <location>
        <begin position="478"/>
        <end position="490"/>
    </location>
</feature>
<dbReference type="SMART" id="SM00214">
    <property type="entry name" value="VWC"/>
    <property type="match status" value="7"/>
</dbReference>
<evidence type="ECO:0000256" key="2">
    <source>
        <dbReference type="ARBA" id="ARBA00022525"/>
    </source>
</evidence>
<organism evidence="6 7">
    <name type="scientific">Homarus americanus</name>
    <name type="common">American lobster</name>
    <dbReference type="NCBI Taxonomy" id="6706"/>
    <lineage>
        <taxon>Eukaryota</taxon>
        <taxon>Metazoa</taxon>
        <taxon>Ecdysozoa</taxon>
        <taxon>Arthropoda</taxon>
        <taxon>Crustacea</taxon>
        <taxon>Multicrustacea</taxon>
        <taxon>Malacostraca</taxon>
        <taxon>Eumalacostraca</taxon>
        <taxon>Eucarida</taxon>
        <taxon>Decapoda</taxon>
        <taxon>Pleocyemata</taxon>
        <taxon>Astacidea</taxon>
        <taxon>Nephropoidea</taxon>
        <taxon>Nephropidae</taxon>
        <taxon>Homarus</taxon>
    </lineage>
</organism>
<keyword evidence="3" id="KW-0732">Signal</keyword>
<keyword evidence="2" id="KW-0964">Secreted</keyword>
<evidence type="ECO:0000313" key="7">
    <source>
        <dbReference type="Proteomes" id="UP000747542"/>
    </source>
</evidence>
<keyword evidence="7" id="KW-1185">Reference proteome</keyword>
<dbReference type="Gene3D" id="6.20.200.20">
    <property type="match status" value="3"/>
</dbReference>
<feature type="compositionally biased region" description="Polar residues" evidence="4">
    <location>
        <begin position="9"/>
        <end position="25"/>
    </location>
</feature>
<feature type="region of interest" description="Disordered" evidence="4">
    <location>
        <begin position="1192"/>
        <end position="1226"/>
    </location>
</feature>
<evidence type="ECO:0000259" key="5">
    <source>
        <dbReference type="PROSITE" id="PS50184"/>
    </source>
</evidence>
<dbReference type="PROSITE" id="PS50184">
    <property type="entry name" value="VWFC_2"/>
    <property type="match status" value="4"/>
</dbReference>
<dbReference type="SUPFAM" id="SSF57603">
    <property type="entry name" value="FnI-like domain"/>
    <property type="match status" value="7"/>
</dbReference>
<evidence type="ECO:0000256" key="4">
    <source>
        <dbReference type="SAM" id="MobiDB-lite"/>
    </source>
</evidence>
<dbReference type="PANTHER" id="PTHR46698">
    <property type="entry name" value="CROSSVEINLESS 2"/>
    <property type="match status" value="1"/>
</dbReference>
<evidence type="ECO:0000313" key="6">
    <source>
        <dbReference type="EMBL" id="KAG7165724.1"/>
    </source>
</evidence>
<dbReference type="InterPro" id="IPR001007">
    <property type="entry name" value="VWF_dom"/>
</dbReference>
<sequence length="1433" mass="149555">IHWIPQLLDETSTDAPTADETSTDAPTKHETSTDTPQIKHPLMLQTADETSTDTPTVDETSTDTATVDETSTDTPTADETSTDTPTVDETSTDTPTVDETSTDTATVDEASTDTPTVDETSTDAPTVDETSTDTATVDETSSDTPTADETSTDAPTVDETSTDTATVDETSTDTATVDETSTDAPTVDETSTDTATVDETSTDTATVDETSTDTPTVDETSTDTATVDETSTDTATIDETSTDTPTVDETSTDTPTADGTSTDAPTVDETSTDAPTVDETSTDTPTVDETSTDAPSVDETSTDAPTVDETSTDAPTVDETSTDTPTGDETSTDTPTVDETSTGVTPSDVDDTPSTEEAVTEFIHTPAGGYTESSVPDGGCKARGVLYDNNSPVPVNDVCQESCQCVAGKVKCEYASCPPAPPAFLRCSSVLAEGECCPEYSCPPIETEVTEMPAGCVYDDIQYYEDVIDTADLLSDNTTTHPGATTPSTSQQPDGDTLPTDSTDTAVETPVTQPSVITGGPSVGTTSSTEGPEVTGPVIPLETRTTAPDDNNILTTPMTFDRLRPQPRKCLLLVNPLLSPLPMRHPLILQLLMRHPLTDETSTDTPTVDETSTDTPTVDETSTETPTVDETSTETAPKEVTSSTLEGEVTTEGGLHQPEVGVPGEGKCIQKGITYDNGALVPNAIPCHKSCMCENSIIACTLKACPAPPPTFLRCQPQQDPEQCCPSYDCPILEPEATPSPGCVRDGVQFLEEDHIPSSDMCTDCYCLGGEIICATLECPPPTGTNCKPVIQSSGTCCPEEYQCDMEEVPETSTDVSNVTVETSTEVADKEMTTEPSPTSGTEQLEEGYCLYHGAAVANGASIPTELPCQKSCTCVNQLIECTLKACPSPPPAFLRCQPLQDPEQCCPSYDCPAPEPEATSPPGCFSDGVQFLEEDHIPSSDVCTDCYCLGGEIICATLECPPPTGTNCKPVIQSSGTCCPEEYQCDMEEVPETSTDVSNVTVETSTEVADKEMTTEPSPTSGTEQLEEGYCLYHGAAVANGASIPTELPCQKSCTCVNQLIECTLKACPSPPPAFLRCQPLQDPEQCCPSYDCPTAEPEATPSPGCIRGGVQYFEDEYVPSSDVCSDCYCLGGEIICATLECPPPTGTNCKPVIQSTGTCCPEEYDCVVELPSEEGAVTSATTEGLGAVTSATTEEGGGASVPQLTKCPNRRRSSQLRAPTDEGAVTSVQIDLEGAVNKKLLTDDGESPVPQPDEGYRVTSAPTDEGAVTSAPTDEGAVTSALTDDGVAITSAPTDDGVQSPVPQLTKVQSKYQCPTDEGAVTSAPDRRRSSHQPCGTDEGAARCALTDEGAVTSAPTDEGAAASVPQPTKRAITSAPTDEGAVTSASKSDEGAVNASAPTDAAVQSPVPQLNSVQPPVPQPDEGAVTSVPN</sequence>
<feature type="compositionally biased region" description="Polar residues" evidence="4">
    <location>
        <begin position="112"/>
        <end position="345"/>
    </location>
</feature>
<feature type="compositionally biased region" description="Polar residues" evidence="4">
    <location>
        <begin position="47"/>
        <end position="105"/>
    </location>
</feature>
<dbReference type="InterPro" id="IPR052424">
    <property type="entry name" value="Kielin_Chordin-BMP_Reg"/>
</dbReference>
<feature type="non-terminal residue" evidence="6">
    <location>
        <position position="1433"/>
    </location>
</feature>
<feature type="compositionally biased region" description="Polar residues" evidence="4">
    <location>
        <begin position="491"/>
        <end position="514"/>
    </location>
</feature>
<comment type="subcellular location">
    <subcellularLocation>
        <location evidence="1">Secreted</location>
    </subcellularLocation>
</comment>
<feature type="region of interest" description="Disordered" evidence="4">
    <location>
        <begin position="474"/>
        <end position="553"/>
    </location>
</feature>
<feature type="compositionally biased region" description="Low complexity" evidence="4">
    <location>
        <begin position="515"/>
        <end position="533"/>
    </location>
</feature>